<organism evidence="2 3">
    <name type="scientific">Diploscapter pachys</name>
    <dbReference type="NCBI Taxonomy" id="2018661"/>
    <lineage>
        <taxon>Eukaryota</taxon>
        <taxon>Metazoa</taxon>
        <taxon>Ecdysozoa</taxon>
        <taxon>Nematoda</taxon>
        <taxon>Chromadorea</taxon>
        <taxon>Rhabditida</taxon>
        <taxon>Rhabditina</taxon>
        <taxon>Rhabditomorpha</taxon>
        <taxon>Rhabditoidea</taxon>
        <taxon>Rhabditidae</taxon>
        <taxon>Diploscapter</taxon>
    </lineage>
</organism>
<feature type="chain" id="PRO_5012335765" evidence="1">
    <location>
        <begin position="17"/>
        <end position="104"/>
    </location>
</feature>
<name>A0A2A2JR75_9BILA</name>
<protein>
    <submittedName>
        <fullName evidence="2">Uncharacterized protein</fullName>
    </submittedName>
</protein>
<feature type="signal peptide" evidence="1">
    <location>
        <begin position="1"/>
        <end position="16"/>
    </location>
</feature>
<proteinExistence type="predicted"/>
<dbReference type="AlphaFoldDB" id="A0A2A2JR75"/>
<evidence type="ECO:0000313" key="2">
    <source>
        <dbReference type="EMBL" id="PAV64072.1"/>
    </source>
</evidence>
<dbReference type="Proteomes" id="UP000218231">
    <property type="component" value="Unassembled WGS sequence"/>
</dbReference>
<dbReference type="EMBL" id="LIAE01010281">
    <property type="protein sequence ID" value="PAV64072.1"/>
    <property type="molecule type" value="Genomic_DNA"/>
</dbReference>
<evidence type="ECO:0000313" key="3">
    <source>
        <dbReference type="Proteomes" id="UP000218231"/>
    </source>
</evidence>
<keyword evidence="1" id="KW-0732">Signal</keyword>
<reference evidence="2 3" key="1">
    <citation type="journal article" date="2017" name="Curr. Biol.">
        <title>Genome architecture and evolution of a unichromosomal asexual nematode.</title>
        <authorList>
            <person name="Fradin H."/>
            <person name="Zegar C."/>
            <person name="Gutwein M."/>
            <person name="Lucas J."/>
            <person name="Kovtun M."/>
            <person name="Corcoran D."/>
            <person name="Baugh L.R."/>
            <person name="Kiontke K."/>
            <person name="Gunsalus K."/>
            <person name="Fitch D.H."/>
            <person name="Piano F."/>
        </authorList>
    </citation>
    <scope>NUCLEOTIDE SEQUENCE [LARGE SCALE GENOMIC DNA]</scope>
    <source>
        <strain evidence="2">PF1309</strain>
    </source>
</reference>
<accession>A0A2A2JR75</accession>
<evidence type="ECO:0000256" key="1">
    <source>
        <dbReference type="SAM" id="SignalP"/>
    </source>
</evidence>
<comment type="caution">
    <text evidence="2">The sequence shown here is derived from an EMBL/GenBank/DDBJ whole genome shotgun (WGS) entry which is preliminary data.</text>
</comment>
<keyword evidence="3" id="KW-1185">Reference proteome</keyword>
<gene>
    <name evidence="2" type="ORF">WR25_01926</name>
</gene>
<sequence>MMSSVIFVLLFKCSNACLTTPDMDLPPVQPTTEPAAQCPTGWDFVDGKCYRVIVEYHFANNNDFPVFWYCCHLEHSKFELHGIMRPRNLPSTKAVQPTAKPELA</sequence>